<gene>
    <name evidence="8" type="ORF">RB653_008029</name>
</gene>
<dbReference type="CDD" id="cd02947">
    <property type="entry name" value="TRX_family"/>
    <property type="match status" value="1"/>
</dbReference>
<protein>
    <recommendedName>
        <fullName evidence="5">Thioredoxin</fullName>
    </recommendedName>
</protein>
<evidence type="ECO:0000313" key="8">
    <source>
        <dbReference type="EMBL" id="KAK5578359.1"/>
    </source>
</evidence>
<dbReference type="SUPFAM" id="SSF52833">
    <property type="entry name" value="Thioredoxin-like"/>
    <property type="match status" value="1"/>
</dbReference>
<keyword evidence="2" id="KW-0813">Transport</keyword>
<dbReference type="PIRSF" id="PIRSF000077">
    <property type="entry name" value="Thioredoxin"/>
    <property type="match status" value="1"/>
</dbReference>
<dbReference type="Gene3D" id="3.40.30.10">
    <property type="entry name" value="Glutaredoxin"/>
    <property type="match status" value="1"/>
</dbReference>
<dbReference type="GO" id="GO:0015035">
    <property type="term" value="F:protein-disulfide reductase activity"/>
    <property type="evidence" value="ECO:0007669"/>
    <property type="project" value="InterPro"/>
</dbReference>
<evidence type="ECO:0000256" key="2">
    <source>
        <dbReference type="ARBA" id="ARBA00022448"/>
    </source>
</evidence>
<feature type="domain" description="Thioredoxin" evidence="7">
    <location>
        <begin position="2"/>
        <end position="105"/>
    </location>
</feature>
<comment type="caution">
    <text evidence="8">The sequence shown here is derived from an EMBL/GenBank/DDBJ whole genome shotgun (WGS) entry which is preliminary data.</text>
</comment>
<keyword evidence="4 6" id="KW-1015">Disulfide bond</keyword>
<dbReference type="PROSITE" id="PS51352">
    <property type="entry name" value="THIOREDOXIN_2"/>
    <property type="match status" value="1"/>
</dbReference>
<dbReference type="EMBL" id="JAVFKY010000003">
    <property type="protein sequence ID" value="KAK5578359.1"/>
    <property type="molecule type" value="Genomic_DNA"/>
</dbReference>
<dbReference type="PROSITE" id="PS00194">
    <property type="entry name" value="THIOREDOXIN_1"/>
    <property type="match status" value="1"/>
</dbReference>
<keyword evidence="6" id="KW-0676">Redox-active center</keyword>
<dbReference type="Pfam" id="PF00085">
    <property type="entry name" value="Thioredoxin"/>
    <property type="match status" value="1"/>
</dbReference>
<dbReference type="InterPro" id="IPR017937">
    <property type="entry name" value="Thioredoxin_CS"/>
</dbReference>
<name>A0AAN7YNY2_9MYCE</name>
<evidence type="ECO:0000259" key="7">
    <source>
        <dbReference type="PROSITE" id="PS51352"/>
    </source>
</evidence>
<dbReference type="Proteomes" id="UP001344447">
    <property type="component" value="Unassembled WGS sequence"/>
</dbReference>
<sequence length="105" mass="11408">MLVEPQNASQFKAEFDKASAAIVYLTATWCGPCRAIAPVFKNLSDAQENSNITFFKVDIDACPDLEIVKGVQGVPTFIAYKNGALIEKFTGANKSSLEALVKKLH</sequence>
<dbReference type="InterPro" id="IPR036249">
    <property type="entry name" value="Thioredoxin-like_sf"/>
</dbReference>
<dbReference type="InterPro" id="IPR013766">
    <property type="entry name" value="Thioredoxin_domain"/>
</dbReference>
<keyword evidence="3" id="KW-0249">Electron transport</keyword>
<evidence type="ECO:0000313" key="9">
    <source>
        <dbReference type="Proteomes" id="UP001344447"/>
    </source>
</evidence>
<accession>A0AAN7YNY2</accession>
<dbReference type="AlphaFoldDB" id="A0AAN7YNY2"/>
<reference evidence="8 9" key="1">
    <citation type="submission" date="2023-11" db="EMBL/GenBank/DDBJ databases">
        <title>Dfirmibasis_genome.</title>
        <authorList>
            <person name="Edelbroek B."/>
            <person name="Kjellin J."/>
            <person name="Jerlstrom-Hultqvist J."/>
            <person name="Soderbom F."/>
        </authorList>
    </citation>
    <scope>NUCLEOTIDE SEQUENCE [LARGE SCALE GENOMIC DNA]</scope>
    <source>
        <strain evidence="8 9">TNS-C-14</strain>
    </source>
</reference>
<keyword evidence="9" id="KW-1185">Reference proteome</keyword>
<comment type="function">
    <text evidence="1">Participates in various redox reactions through the reversible oxidation of its active center dithiol to a disulfide and catalyzes dithiol-disulfide exchange reactions.</text>
</comment>
<evidence type="ECO:0000256" key="1">
    <source>
        <dbReference type="ARBA" id="ARBA00003318"/>
    </source>
</evidence>
<organism evidence="8 9">
    <name type="scientific">Dictyostelium firmibasis</name>
    <dbReference type="NCBI Taxonomy" id="79012"/>
    <lineage>
        <taxon>Eukaryota</taxon>
        <taxon>Amoebozoa</taxon>
        <taxon>Evosea</taxon>
        <taxon>Eumycetozoa</taxon>
        <taxon>Dictyostelia</taxon>
        <taxon>Dictyosteliales</taxon>
        <taxon>Dictyosteliaceae</taxon>
        <taxon>Dictyostelium</taxon>
    </lineage>
</organism>
<feature type="disulfide bond" description="Redox-active" evidence="6">
    <location>
        <begin position="30"/>
        <end position="33"/>
    </location>
</feature>
<evidence type="ECO:0000256" key="4">
    <source>
        <dbReference type="ARBA" id="ARBA00023157"/>
    </source>
</evidence>
<dbReference type="InterPro" id="IPR005746">
    <property type="entry name" value="Thioredoxin"/>
</dbReference>
<dbReference type="FunFam" id="3.40.30.10:FF:000245">
    <property type="entry name" value="Thioredoxin"/>
    <property type="match status" value="1"/>
</dbReference>
<evidence type="ECO:0000256" key="3">
    <source>
        <dbReference type="ARBA" id="ARBA00022982"/>
    </source>
</evidence>
<proteinExistence type="inferred from homology"/>
<comment type="similarity">
    <text evidence="5">Belongs to the thioredoxin family.</text>
</comment>
<dbReference type="PANTHER" id="PTHR46115">
    <property type="entry name" value="THIOREDOXIN-LIKE PROTEIN 1"/>
    <property type="match status" value="1"/>
</dbReference>
<evidence type="ECO:0000256" key="5">
    <source>
        <dbReference type="PIRNR" id="PIRNR000077"/>
    </source>
</evidence>
<dbReference type="PRINTS" id="PR00421">
    <property type="entry name" value="THIOREDOXIN"/>
</dbReference>
<evidence type="ECO:0000256" key="6">
    <source>
        <dbReference type="PIRSR" id="PIRSR000077-4"/>
    </source>
</evidence>